<feature type="transmembrane region" description="Helical" evidence="6">
    <location>
        <begin position="43"/>
        <end position="63"/>
    </location>
</feature>
<evidence type="ECO:0000256" key="2">
    <source>
        <dbReference type="ARBA" id="ARBA00022448"/>
    </source>
</evidence>
<keyword evidence="4 6" id="KW-1133">Transmembrane helix</keyword>
<dbReference type="PANTHER" id="PTHR10283:SF82">
    <property type="entry name" value="SOLUTE CARRIER FAMILY 13 MEMBER 2"/>
    <property type="match status" value="1"/>
</dbReference>
<comment type="subcellular location">
    <subcellularLocation>
        <location evidence="1">Membrane</location>
        <topology evidence="1">Multi-pass membrane protein</topology>
    </subcellularLocation>
</comment>
<evidence type="ECO:0000259" key="7">
    <source>
        <dbReference type="Pfam" id="PF03600"/>
    </source>
</evidence>
<dbReference type="InterPro" id="IPR004680">
    <property type="entry name" value="Cit_transptr-like_dom"/>
</dbReference>
<keyword evidence="2" id="KW-0813">Transport</keyword>
<feature type="transmembrane region" description="Helical" evidence="6">
    <location>
        <begin position="155"/>
        <end position="174"/>
    </location>
</feature>
<dbReference type="eggNOG" id="COG0471">
    <property type="taxonomic scope" value="Bacteria"/>
</dbReference>
<evidence type="ECO:0000256" key="3">
    <source>
        <dbReference type="ARBA" id="ARBA00022692"/>
    </source>
</evidence>
<dbReference type="GO" id="GO:0005886">
    <property type="term" value="C:plasma membrane"/>
    <property type="evidence" value="ECO:0007669"/>
    <property type="project" value="TreeGrafter"/>
</dbReference>
<evidence type="ECO:0000256" key="4">
    <source>
        <dbReference type="ARBA" id="ARBA00022989"/>
    </source>
</evidence>
<dbReference type="Pfam" id="PF03600">
    <property type="entry name" value="CitMHS"/>
    <property type="match status" value="1"/>
</dbReference>
<feature type="transmembrane region" description="Helical" evidence="6">
    <location>
        <begin position="75"/>
        <end position="95"/>
    </location>
</feature>
<dbReference type="AlphaFoldDB" id="E0UUA0"/>
<keyword evidence="5 6" id="KW-0472">Membrane</keyword>
<feature type="transmembrane region" description="Helical" evidence="6">
    <location>
        <begin position="12"/>
        <end position="37"/>
    </location>
</feature>
<dbReference type="EMBL" id="CP002205">
    <property type="protein sequence ID" value="ADN09475.1"/>
    <property type="molecule type" value="Genomic_DNA"/>
</dbReference>
<proteinExistence type="predicted"/>
<evidence type="ECO:0000313" key="9">
    <source>
        <dbReference type="Proteomes" id="UP000007803"/>
    </source>
</evidence>
<dbReference type="STRING" id="563040.Saut_1428"/>
<feature type="transmembrane region" description="Helical" evidence="6">
    <location>
        <begin position="270"/>
        <end position="288"/>
    </location>
</feature>
<feature type="transmembrane region" description="Helical" evidence="6">
    <location>
        <begin position="297"/>
        <end position="316"/>
    </location>
</feature>
<keyword evidence="3 6" id="KW-0812">Transmembrane</keyword>
<feature type="transmembrane region" description="Helical" evidence="6">
    <location>
        <begin position="419"/>
        <end position="439"/>
    </location>
</feature>
<evidence type="ECO:0000313" key="8">
    <source>
        <dbReference type="EMBL" id="ADN09475.1"/>
    </source>
</evidence>
<feature type="transmembrane region" description="Helical" evidence="6">
    <location>
        <begin position="336"/>
        <end position="368"/>
    </location>
</feature>
<dbReference type="HOGENOM" id="CLU_005170_0_0_7"/>
<dbReference type="RefSeq" id="WP_013327228.1">
    <property type="nucleotide sequence ID" value="NC_014506.1"/>
</dbReference>
<feature type="transmembrane region" description="Helical" evidence="6">
    <location>
        <begin position="241"/>
        <end position="258"/>
    </location>
</feature>
<evidence type="ECO:0000256" key="6">
    <source>
        <dbReference type="SAM" id="Phobius"/>
    </source>
</evidence>
<organism evidence="8 9">
    <name type="scientific">Sulfurimonas autotrophica (strain ATCC BAA-671 / DSM 16294 / JCM 11897 / OK10)</name>
    <dbReference type="NCBI Taxonomy" id="563040"/>
    <lineage>
        <taxon>Bacteria</taxon>
        <taxon>Pseudomonadati</taxon>
        <taxon>Campylobacterota</taxon>
        <taxon>Epsilonproteobacteria</taxon>
        <taxon>Campylobacterales</taxon>
        <taxon>Sulfurimonadaceae</taxon>
        <taxon>Sulfurimonas</taxon>
    </lineage>
</organism>
<evidence type="ECO:0000256" key="5">
    <source>
        <dbReference type="ARBA" id="ARBA00023136"/>
    </source>
</evidence>
<dbReference type="OrthoDB" id="9766267at2"/>
<dbReference type="Proteomes" id="UP000007803">
    <property type="component" value="Chromosome"/>
</dbReference>
<reference evidence="9" key="1">
    <citation type="journal article" date="2010" name="Stand. Genomic Sci.">
        <title>Complete genome sequence of Sulfurimonas autotrophica type strain (OK10).</title>
        <authorList>
            <person name="Sikorski J."/>
            <person name="Munk C."/>
            <person name="Lapidus A."/>
            <person name="Djao O."/>
            <person name="Lucas S."/>
            <person name="Glavina Del Rio T."/>
            <person name="Nolan M."/>
            <person name="Tice H."/>
            <person name="Han C."/>
            <person name="Cheng J."/>
            <person name="Tapia R."/>
            <person name="Goodwin L."/>
            <person name="Pitluck S."/>
            <person name="Liolios K."/>
            <person name="Ivanova N."/>
            <person name="Mavromatis K."/>
            <person name="Mikhailova N."/>
            <person name="Pati A."/>
            <person name="Sims D."/>
            <person name="Meincke L."/>
            <person name="Brettin T."/>
            <person name="Detter J."/>
            <person name="Chen A."/>
            <person name="Palaniappan K."/>
            <person name="Land M."/>
            <person name="Hauser L."/>
            <person name="Chang Y."/>
            <person name="Jeffries C."/>
            <person name="Rohde M."/>
            <person name="Lang E."/>
            <person name="Spring S."/>
            <person name="Goker M."/>
            <person name="Woyke T."/>
            <person name="Bristow J."/>
            <person name="Eisen J."/>
            <person name="Markowitz V."/>
            <person name="Hugenholtz P."/>
            <person name="Kyrpides N."/>
            <person name="Klenk H."/>
        </authorList>
    </citation>
    <scope>NUCLEOTIDE SEQUENCE [LARGE SCALE GENOMIC DNA]</scope>
    <source>
        <strain evidence="9">ATCC BAA-671 / DSM 16294 / JCM 11897 / OK10</strain>
    </source>
</reference>
<dbReference type="KEGG" id="sua:Saut_1428"/>
<feature type="domain" description="Citrate transporter-like" evidence="7">
    <location>
        <begin position="37"/>
        <end position="384"/>
    </location>
</feature>
<keyword evidence="9" id="KW-1185">Reference proteome</keyword>
<dbReference type="InterPro" id="IPR001898">
    <property type="entry name" value="SLC13A/DASS"/>
</dbReference>
<dbReference type="GO" id="GO:1905039">
    <property type="term" value="P:carboxylic acid transmembrane transport"/>
    <property type="evidence" value="ECO:0007669"/>
    <property type="project" value="UniProtKB-ARBA"/>
</dbReference>
<evidence type="ECO:0000256" key="1">
    <source>
        <dbReference type="ARBA" id="ARBA00004141"/>
    </source>
</evidence>
<accession>E0UUA0</accession>
<feature type="transmembrane region" description="Helical" evidence="6">
    <location>
        <begin position="194"/>
        <end position="220"/>
    </location>
</feature>
<sequence length="443" mass="48221">MKILIALGIGLFFFGIGGLIFTLQQSALIGCIALLVTLWTNEALPLGVVSLLPIVLFPAFGIIDTKMTALNYANPIIYLFFGGFLLAIAVEKTNLHLHVANKLLSLFPATPRGMIFSLAITSGLLSSILSNTTTTLLLITIAIFLTENTKLKMRFALAIAYGASIGGILTPIGTPPNLILLGIMQEHNMELIPFFQWMLMTVPLSVFMLISVGFLLSYGANDIPIQTQIEKKVLDKSQKKVMYLMLGLILVLLVNAPIRPYWDGLGMSESGILLGFGLALFMPPFNILKWNKDSKKIPYAIMFLFGAGFSIAKAFSQTGLADEVASYLLNMTHLSPLMLLLSVAVLITFTTEITSNTALISIMLPVIYSVAQQSGINTTLFMMVATLCASYAFMLPIATPPNAIAMSSGAVSVKDMMKYGIVLNLLGIFFIVLTAEYFWKNIL</sequence>
<feature type="transmembrane region" description="Helical" evidence="6">
    <location>
        <begin position="380"/>
        <end position="399"/>
    </location>
</feature>
<protein>
    <submittedName>
        <fullName evidence="8">Anion transporter</fullName>
    </submittedName>
</protein>
<dbReference type="PROSITE" id="PS51257">
    <property type="entry name" value="PROKAR_LIPOPROTEIN"/>
    <property type="match status" value="1"/>
</dbReference>
<dbReference type="NCBIfam" id="TIGR00785">
    <property type="entry name" value="dass"/>
    <property type="match status" value="1"/>
</dbReference>
<feature type="transmembrane region" description="Helical" evidence="6">
    <location>
        <begin position="115"/>
        <end position="143"/>
    </location>
</feature>
<dbReference type="GO" id="GO:0008514">
    <property type="term" value="F:organic anion transmembrane transporter activity"/>
    <property type="evidence" value="ECO:0007669"/>
    <property type="project" value="UniProtKB-ARBA"/>
</dbReference>
<gene>
    <name evidence="8" type="ordered locus">Saut_1428</name>
</gene>
<dbReference type="PANTHER" id="PTHR10283">
    <property type="entry name" value="SOLUTE CARRIER FAMILY 13 MEMBER"/>
    <property type="match status" value="1"/>
</dbReference>
<name>E0UUA0_SULAO</name>